<comment type="similarity">
    <text evidence="2">Belongs to the bacterial solute-binding protein 2 family.</text>
</comment>
<gene>
    <name evidence="7" type="primary">alsB</name>
    <name evidence="7" type="ORF">CLCHR_39910</name>
    <name evidence="6" type="ORF">GKZ28_06445</name>
</gene>
<dbReference type="Proteomes" id="UP000191056">
    <property type="component" value="Unassembled WGS sequence"/>
</dbReference>
<keyword evidence="3" id="KW-0732">Signal</keyword>
<evidence type="ECO:0000313" key="8">
    <source>
        <dbReference type="Proteomes" id="UP000191056"/>
    </source>
</evidence>
<dbReference type="Proteomes" id="UP000656077">
    <property type="component" value="Unassembled WGS sequence"/>
</dbReference>
<reference evidence="7 8" key="1">
    <citation type="submission" date="2017-03" db="EMBL/GenBank/DDBJ databases">
        <title>Genome sequence of Clostridium chromiireducens DSM 23318.</title>
        <authorList>
            <person name="Poehlein A."/>
            <person name="Daniel R."/>
        </authorList>
    </citation>
    <scope>NUCLEOTIDE SEQUENCE [LARGE SCALE GENOMIC DNA]</scope>
    <source>
        <strain evidence="7 8">DSM 23318</strain>
    </source>
</reference>
<dbReference type="EMBL" id="MZGT01000072">
    <property type="protein sequence ID" value="OPJ58289.1"/>
    <property type="molecule type" value="Genomic_DNA"/>
</dbReference>
<keyword evidence="4" id="KW-1133">Transmembrane helix</keyword>
<dbReference type="PANTHER" id="PTHR46847:SF1">
    <property type="entry name" value="D-ALLOSE-BINDING PERIPLASMIC PROTEIN-RELATED"/>
    <property type="match status" value="1"/>
</dbReference>
<evidence type="ECO:0000256" key="4">
    <source>
        <dbReference type="SAM" id="Phobius"/>
    </source>
</evidence>
<evidence type="ECO:0000259" key="5">
    <source>
        <dbReference type="Pfam" id="PF13407"/>
    </source>
</evidence>
<dbReference type="AlphaFoldDB" id="A0A1V4IEE0"/>
<dbReference type="SUPFAM" id="SSF53822">
    <property type="entry name" value="Periplasmic binding protein-like I"/>
    <property type="match status" value="1"/>
</dbReference>
<evidence type="ECO:0000256" key="3">
    <source>
        <dbReference type="ARBA" id="ARBA00022729"/>
    </source>
</evidence>
<feature type="domain" description="Periplasmic binding protein" evidence="5">
    <location>
        <begin position="41"/>
        <end position="295"/>
    </location>
</feature>
<keyword evidence="4" id="KW-0472">Membrane</keyword>
<feature type="transmembrane region" description="Helical" evidence="4">
    <location>
        <begin position="6"/>
        <end position="27"/>
    </location>
</feature>
<evidence type="ECO:0000256" key="1">
    <source>
        <dbReference type="ARBA" id="ARBA00004196"/>
    </source>
</evidence>
<name>A0A1V4IEE0_9CLOT</name>
<dbReference type="RefSeq" id="WP_079441643.1">
    <property type="nucleotide sequence ID" value="NZ_JBLZIA010000028.1"/>
</dbReference>
<evidence type="ECO:0000256" key="2">
    <source>
        <dbReference type="ARBA" id="ARBA00007639"/>
    </source>
</evidence>
<keyword evidence="8" id="KW-1185">Reference proteome</keyword>
<proteinExistence type="inferred from homology"/>
<dbReference type="InterPro" id="IPR025997">
    <property type="entry name" value="SBP_2_dom"/>
</dbReference>
<dbReference type="STRING" id="225345.CLCHR_39910"/>
<sequence length="330" mass="36291">MKYLKSILGIILVVLFLGSNLFFLNLLKDKKVENENIKPKIVLISHIKTNPYWLSIKKGAERAAAERGAVVEFLGPTTANTEEGLKLFDMATSAKVSGIITYVQEEGKYAKQINSAIEKGIPVVTIDSDEENSNRIAYVGTDNILAGQVAGEEAVKQIGVDGNVAIVMGGKDVKNQRERVDGFKDYITSNSNLKIVDVDSSDAMLLEAEIVTRKILNRNDKVDALFCTSALDGIGAAKAVNDLNAKGKVKIICFDDLEETLNNIRTGLVSATIVQKSDEMGYKAVNIIMDKIQKKSEVNPKSLTNVKLVNKRNIDIYKQGDDKFENQNFK</sequence>
<dbReference type="EMBL" id="WSRQ01000008">
    <property type="protein sequence ID" value="MVX63336.1"/>
    <property type="molecule type" value="Genomic_DNA"/>
</dbReference>
<organism evidence="7 8">
    <name type="scientific">Clostridium chromiireducens</name>
    <dbReference type="NCBI Taxonomy" id="225345"/>
    <lineage>
        <taxon>Bacteria</taxon>
        <taxon>Bacillati</taxon>
        <taxon>Bacillota</taxon>
        <taxon>Clostridia</taxon>
        <taxon>Eubacteriales</taxon>
        <taxon>Clostridiaceae</taxon>
        <taxon>Clostridium</taxon>
    </lineage>
</organism>
<dbReference type="PANTHER" id="PTHR46847">
    <property type="entry name" value="D-ALLOSE-BINDING PERIPLASMIC PROTEIN-RELATED"/>
    <property type="match status" value="1"/>
</dbReference>
<dbReference type="GO" id="GO:0030246">
    <property type="term" value="F:carbohydrate binding"/>
    <property type="evidence" value="ECO:0007669"/>
    <property type="project" value="UniProtKB-ARBA"/>
</dbReference>
<dbReference type="OrthoDB" id="569491at2"/>
<dbReference type="InterPro" id="IPR028082">
    <property type="entry name" value="Peripla_BP_I"/>
</dbReference>
<protein>
    <submittedName>
        <fullName evidence="7">D-allose-binding periplasmic protein</fullName>
    </submittedName>
    <submittedName>
        <fullName evidence="6">Substrate-binding domain-containing protein</fullName>
    </submittedName>
</protein>
<dbReference type="GO" id="GO:0030313">
    <property type="term" value="C:cell envelope"/>
    <property type="evidence" value="ECO:0007669"/>
    <property type="project" value="UniProtKB-SubCell"/>
</dbReference>
<reference evidence="6" key="2">
    <citation type="submission" date="2019-12" db="EMBL/GenBank/DDBJ databases">
        <title>Microbes associate with the intestines of laboratory mice.</title>
        <authorList>
            <person name="Navarre W."/>
            <person name="Wong E."/>
        </authorList>
    </citation>
    <scope>NUCLEOTIDE SEQUENCE</scope>
    <source>
        <strain evidence="6">NM79_F5</strain>
    </source>
</reference>
<evidence type="ECO:0000313" key="6">
    <source>
        <dbReference type="EMBL" id="MVX63336.1"/>
    </source>
</evidence>
<accession>A0A1V4IEE0</accession>
<comment type="caution">
    <text evidence="7">The sequence shown here is derived from an EMBL/GenBank/DDBJ whole genome shotgun (WGS) entry which is preliminary data.</text>
</comment>
<dbReference type="Pfam" id="PF13407">
    <property type="entry name" value="Peripla_BP_4"/>
    <property type="match status" value="1"/>
</dbReference>
<evidence type="ECO:0000313" key="7">
    <source>
        <dbReference type="EMBL" id="OPJ58289.1"/>
    </source>
</evidence>
<comment type="subcellular location">
    <subcellularLocation>
        <location evidence="1">Cell envelope</location>
    </subcellularLocation>
</comment>
<keyword evidence="4" id="KW-0812">Transmembrane</keyword>
<dbReference type="Gene3D" id="3.40.50.2300">
    <property type="match status" value="2"/>
</dbReference>